<keyword evidence="1" id="KW-1133">Transmembrane helix</keyword>
<feature type="transmembrane region" description="Helical" evidence="1">
    <location>
        <begin position="6"/>
        <end position="23"/>
    </location>
</feature>
<dbReference type="RefSeq" id="WP_238075483.1">
    <property type="nucleotide sequence ID" value="NZ_JAKNJB010000072.1"/>
</dbReference>
<comment type="caution">
    <text evidence="2">The sequence shown here is derived from an EMBL/GenBank/DDBJ whole genome shotgun (WGS) entry which is preliminary data.</text>
</comment>
<feature type="transmembrane region" description="Helical" evidence="1">
    <location>
        <begin position="35"/>
        <end position="57"/>
    </location>
</feature>
<feature type="transmembrane region" description="Helical" evidence="1">
    <location>
        <begin position="63"/>
        <end position="84"/>
    </location>
</feature>
<evidence type="ECO:0000256" key="1">
    <source>
        <dbReference type="SAM" id="Phobius"/>
    </source>
</evidence>
<dbReference type="InterPro" id="IPR010540">
    <property type="entry name" value="CmpB_TMEM229"/>
</dbReference>
<accession>A0ABS9MEH9</accession>
<protein>
    <submittedName>
        <fullName evidence="2">ABC transporter permease</fullName>
    </submittedName>
</protein>
<feature type="transmembrane region" description="Helical" evidence="1">
    <location>
        <begin position="138"/>
        <end position="159"/>
    </location>
</feature>
<keyword evidence="3" id="KW-1185">Reference proteome</keyword>
<reference evidence="2 3" key="1">
    <citation type="submission" date="2022-01" db="EMBL/GenBank/DDBJ databases">
        <title>Collection of gut derived symbiotic bacterial strains cultured from healthy donors.</title>
        <authorList>
            <person name="Lin H."/>
            <person name="Kohout C."/>
            <person name="Waligurski E."/>
            <person name="Pamer E.G."/>
        </authorList>
    </citation>
    <scope>NUCLEOTIDE SEQUENCE [LARGE SCALE GENOMIC DNA]</scope>
    <source>
        <strain evidence="2 3">DFI.3.7</strain>
    </source>
</reference>
<gene>
    <name evidence="2" type="ORF">L0P79_19605</name>
</gene>
<dbReference type="Pfam" id="PF06541">
    <property type="entry name" value="ABC_trans_CmpB"/>
    <property type="match status" value="1"/>
</dbReference>
<organism evidence="2 3">
    <name type="scientific">Intestinimonas massiliensis</name>
    <name type="common">ex Afouda et al. 2020</name>
    <dbReference type="NCBI Taxonomy" id="1673721"/>
    <lineage>
        <taxon>Bacteria</taxon>
        <taxon>Bacillati</taxon>
        <taxon>Bacillota</taxon>
        <taxon>Clostridia</taxon>
        <taxon>Eubacteriales</taxon>
        <taxon>Intestinimonas</taxon>
    </lineage>
</organism>
<sequence>MAAWFWYFVLYSFLGFLVEVVFARITHNPKRDRKCLYFLPLCPVYGLGVLLMLALPAARSNSWMLFLWAALSATGAEYLMDLFYDRVLGVSFWDYSHLPLNLHGRVCLLFSFFWGILGLIAVRLVHPLVVELVSHIPQAVTLPAALFLALDIGFSVFVLRRDGTTDALMWYRRLPARGTRHSLPER</sequence>
<proteinExistence type="predicted"/>
<feature type="transmembrane region" description="Helical" evidence="1">
    <location>
        <begin position="105"/>
        <end position="126"/>
    </location>
</feature>
<evidence type="ECO:0000313" key="3">
    <source>
        <dbReference type="Proteomes" id="UP001200313"/>
    </source>
</evidence>
<evidence type="ECO:0000313" key="2">
    <source>
        <dbReference type="EMBL" id="MCG4529235.1"/>
    </source>
</evidence>
<keyword evidence="1" id="KW-0472">Membrane</keyword>
<keyword evidence="1" id="KW-0812">Transmembrane</keyword>
<dbReference type="EMBL" id="JAKNJB010000072">
    <property type="protein sequence ID" value="MCG4529235.1"/>
    <property type="molecule type" value="Genomic_DNA"/>
</dbReference>
<dbReference type="Proteomes" id="UP001200313">
    <property type="component" value="Unassembled WGS sequence"/>
</dbReference>
<name>A0ABS9MEH9_9FIRM</name>